<keyword evidence="3" id="KW-0804">Transcription</keyword>
<comment type="caution">
    <text evidence="6">The sequence shown here is derived from an EMBL/GenBank/DDBJ whole genome shotgun (WGS) entry which is preliminary data.</text>
</comment>
<evidence type="ECO:0000259" key="5">
    <source>
        <dbReference type="PROSITE" id="PS50977"/>
    </source>
</evidence>
<evidence type="ECO:0000256" key="4">
    <source>
        <dbReference type="PROSITE-ProRule" id="PRU00335"/>
    </source>
</evidence>
<accession>A0A4Y9SC60</accession>
<dbReference type="SUPFAM" id="SSF46689">
    <property type="entry name" value="Homeodomain-like"/>
    <property type="match status" value="1"/>
</dbReference>
<dbReference type="SUPFAM" id="SSF48498">
    <property type="entry name" value="Tetracyclin repressor-like, C-terminal domain"/>
    <property type="match status" value="1"/>
</dbReference>
<dbReference type="PROSITE" id="PS50977">
    <property type="entry name" value="HTH_TETR_2"/>
    <property type="match status" value="1"/>
</dbReference>
<dbReference type="EMBL" id="SPVG01000166">
    <property type="protein sequence ID" value="TFW19594.1"/>
    <property type="molecule type" value="Genomic_DNA"/>
</dbReference>
<dbReference type="InterPro" id="IPR036271">
    <property type="entry name" value="Tet_transcr_reg_TetR-rel_C_sf"/>
</dbReference>
<dbReference type="Pfam" id="PF00440">
    <property type="entry name" value="TetR_N"/>
    <property type="match status" value="1"/>
</dbReference>
<feature type="DNA-binding region" description="H-T-H motif" evidence="4">
    <location>
        <begin position="32"/>
        <end position="51"/>
    </location>
</feature>
<name>A0A4Y9SC60_9BURK</name>
<dbReference type="PANTHER" id="PTHR47506">
    <property type="entry name" value="TRANSCRIPTIONAL REGULATORY PROTEIN"/>
    <property type="match status" value="1"/>
</dbReference>
<keyword evidence="2 4" id="KW-0238">DNA-binding</keyword>
<organism evidence="6 7">
    <name type="scientific">Duganella callida</name>
    <dbReference type="NCBI Taxonomy" id="2561932"/>
    <lineage>
        <taxon>Bacteria</taxon>
        <taxon>Pseudomonadati</taxon>
        <taxon>Pseudomonadota</taxon>
        <taxon>Betaproteobacteria</taxon>
        <taxon>Burkholderiales</taxon>
        <taxon>Oxalobacteraceae</taxon>
        <taxon>Telluria group</taxon>
        <taxon>Duganella</taxon>
    </lineage>
</organism>
<evidence type="ECO:0000256" key="1">
    <source>
        <dbReference type="ARBA" id="ARBA00023015"/>
    </source>
</evidence>
<dbReference type="AlphaFoldDB" id="A0A4Y9SC60"/>
<feature type="domain" description="HTH tetR-type" evidence="5">
    <location>
        <begin position="9"/>
        <end position="69"/>
    </location>
</feature>
<dbReference type="PANTHER" id="PTHR47506:SF7">
    <property type="entry name" value="TRANSCRIPTIONAL REGULATORY PROTEIN"/>
    <property type="match status" value="1"/>
</dbReference>
<evidence type="ECO:0000256" key="2">
    <source>
        <dbReference type="ARBA" id="ARBA00023125"/>
    </source>
</evidence>
<evidence type="ECO:0000313" key="6">
    <source>
        <dbReference type="EMBL" id="TFW19594.1"/>
    </source>
</evidence>
<dbReference type="GO" id="GO:0003677">
    <property type="term" value="F:DNA binding"/>
    <property type="evidence" value="ECO:0007669"/>
    <property type="project" value="UniProtKB-UniRule"/>
</dbReference>
<dbReference type="Gene3D" id="1.10.357.10">
    <property type="entry name" value="Tetracycline Repressor, domain 2"/>
    <property type="match status" value="1"/>
</dbReference>
<dbReference type="RefSeq" id="WP_135202568.1">
    <property type="nucleotide sequence ID" value="NZ_SPVG01000166.1"/>
</dbReference>
<protein>
    <submittedName>
        <fullName evidence="6">TetR/AcrR family transcriptional regulator</fullName>
    </submittedName>
</protein>
<dbReference type="Gene3D" id="1.10.10.60">
    <property type="entry name" value="Homeodomain-like"/>
    <property type="match status" value="1"/>
</dbReference>
<reference evidence="6 7" key="1">
    <citation type="submission" date="2019-03" db="EMBL/GenBank/DDBJ databases">
        <title>Draft Genome Sequence of Duganella callidus sp. nov., a Novel Duganella Species Isolated from Cultivated Soil.</title>
        <authorList>
            <person name="Raths R."/>
            <person name="Peta V."/>
            <person name="Bucking H."/>
        </authorList>
    </citation>
    <scope>NUCLEOTIDE SEQUENCE [LARGE SCALE GENOMIC DNA]</scope>
    <source>
        <strain evidence="6 7">DN04</strain>
    </source>
</reference>
<gene>
    <name evidence="6" type="ORF">E4L98_16080</name>
</gene>
<proteinExistence type="predicted"/>
<dbReference type="Proteomes" id="UP000297729">
    <property type="component" value="Unassembled WGS sequence"/>
</dbReference>
<evidence type="ECO:0000256" key="3">
    <source>
        <dbReference type="ARBA" id="ARBA00023163"/>
    </source>
</evidence>
<dbReference type="OrthoDB" id="9798857at2"/>
<keyword evidence="1" id="KW-0805">Transcription regulation</keyword>
<evidence type="ECO:0000313" key="7">
    <source>
        <dbReference type="Proteomes" id="UP000297729"/>
    </source>
</evidence>
<dbReference type="InterPro" id="IPR009057">
    <property type="entry name" value="Homeodomain-like_sf"/>
</dbReference>
<keyword evidence="7" id="KW-1185">Reference proteome</keyword>
<dbReference type="PRINTS" id="PR00455">
    <property type="entry name" value="HTHTETR"/>
</dbReference>
<sequence>MKKSKAETAETRKRIVEVAAREFRKHGIEATGVAQIMASAGLSHGGFYRHFESKDQLVTEALSATEKNLLRDSAAAAEKGAKAVLGVFHEYMTSNYRDNVEGGCPLAAMGSELVRANDATRHAATNSFRKIIATVAPFMQTPPGEDGTDVALSLLTNMVGALTIARMVDDPVLSDRILAITQRRIGRSIDTGKV</sequence>
<dbReference type="InterPro" id="IPR001647">
    <property type="entry name" value="HTH_TetR"/>
</dbReference>